<protein>
    <submittedName>
        <fullName evidence="2">Uncharacterized protein</fullName>
    </submittedName>
</protein>
<evidence type="ECO:0000313" key="3">
    <source>
        <dbReference type="Proteomes" id="UP001281447"/>
    </source>
</evidence>
<evidence type="ECO:0000256" key="1">
    <source>
        <dbReference type="SAM" id="Phobius"/>
    </source>
</evidence>
<proteinExistence type="predicted"/>
<name>A0ABU5C6S8_9BACI</name>
<accession>A0ABU5C6S8</accession>
<keyword evidence="3" id="KW-1185">Reference proteome</keyword>
<reference evidence="2 3" key="1">
    <citation type="submission" date="2023-10" db="EMBL/GenBank/DDBJ databases">
        <title>Virgibacillus halophilus 5B73C genome.</title>
        <authorList>
            <person name="Miliotis G."/>
            <person name="Sengupta P."/>
            <person name="Hameed A."/>
            <person name="Chuvochina M."/>
            <person name="Mcdonagh F."/>
            <person name="Simpson A.C."/>
            <person name="Singh N.K."/>
            <person name="Rekha P.D."/>
            <person name="Raman K."/>
            <person name="Hugenholtz P."/>
            <person name="Venkateswaran K."/>
        </authorList>
    </citation>
    <scope>NUCLEOTIDE SEQUENCE [LARGE SCALE GENOMIC DNA]</scope>
    <source>
        <strain evidence="2 3">5B73C</strain>
    </source>
</reference>
<evidence type="ECO:0000313" key="2">
    <source>
        <dbReference type="EMBL" id="MDY0394924.1"/>
    </source>
</evidence>
<keyword evidence="1" id="KW-0472">Membrane</keyword>
<keyword evidence="1" id="KW-0812">Transmembrane</keyword>
<organism evidence="2 3">
    <name type="scientific">Tigheibacillus halophilus</name>
    <dbReference type="NCBI Taxonomy" id="361280"/>
    <lineage>
        <taxon>Bacteria</taxon>
        <taxon>Bacillati</taxon>
        <taxon>Bacillota</taxon>
        <taxon>Bacilli</taxon>
        <taxon>Bacillales</taxon>
        <taxon>Bacillaceae</taxon>
        <taxon>Tigheibacillus</taxon>
    </lineage>
</organism>
<keyword evidence="1" id="KW-1133">Transmembrane helix</keyword>
<dbReference type="EMBL" id="JAWDIP010000003">
    <property type="protein sequence ID" value="MDY0394924.1"/>
    <property type="molecule type" value="Genomic_DNA"/>
</dbReference>
<comment type="caution">
    <text evidence="2">The sequence shown here is derived from an EMBL/GenBank/DDBJ whole genome shotgun (WGS) entry which is preliminary data.</text>
</comment>
<feature type="transmembrane region" description="Helical" evidence="1">
    <location>
        <begin position="39"/>
        <end position="60"/>
    </location>
</feature>
<dbReference type="Proteomes" id="UP001281447">
    <property type="component" value="Unassembled WGS sequence"/>
</dbReference>
<gene>
    <name evidence="2" type="ORF">RWE15_11380</name>
</gene>
<feature type="transmembrane region" description="Helical" evidence="1">
    <location>
        <begin position="12"/>
        <end position="33"/>
    </location>
</feature>
<sequence length="69" mass="7605">MSILREDDLNGVLFNAPIGLFVTASTFICYFTSVSVLLIVLLTLLIVIYIFIVTSICTIVEHVAASRIK</sequence>